<dbReference type="EMBL" id="MU157830">
    <property type="protein sequence ID" value="KAF9532834.1"/>
    <property type="molecule type" value="Genomic_DNA"/>
</dbReference>
<evidence type="ECO:0000313" key="1">
    <source>
        <dbReference type="EMBL" id="KAF9532834.1"/>
    </source>
</evidence>
<protein>
    <submittedName>
        <fullName evidence="1">Uncharacterized protein</fullName>
    </submittedName>
</protein>
<keyword evidence="2" id="KW-1185">Reference proteome</keyword>
<sequence>MLIILSSGLSTGAVARNVAFGATGVASTLLWFCAIAADMSLQTQDLEIRICEVRDQTYNARAVVTLRSLDAIARHVAYTTAGIAERVLLALVMNFDENKDVPCFLGGSGATTESVVPSASTSAITRVASLRARTCNVANFATLVAFGIGRTTTTTGRGGSSGLRAVAGLKNGQT</sequence>
<gene>
    <name evidence="1" type="ORF">CPB83DRAFT_584586</name>
</gene>
<proteinExistence type="predicted"/>
<name>A0A9P6JUG4_9AGAR</name>
<evidence type="ECO:0000313" key="2">
    <source>
        <dbReference type="Proteomes" id="UP000807306"/>
    </source>
</evidence>
<organism evidence="1 2">
    <name type="scientific">Crepidotus variabilis</name>
    <dbReference type="NCBI Taxonomy" id="179855"/>
    <lineage>
        <taxon>Eukaryota</taxon>
        <taxon>Fungi</taxon>
        <taxon>Dikarya</taxon>
        <taxon>Basidiomycota</taxon>
        <taxon>Agaricomycotina</taxon>
        <taxon>Agaricomycetes</taxon>
        <taxon>Agaricomycetidae</taxon>
        <taxon>Agaricales</taxon>
        <taxon>Agaricineae</taxon>
        <taxon>Crepidotaceae</taxon>
        <taxon>Crepidotus</taxon>
    </lineage>
</organism>
<accession>A0A9P6JUG4</accession>
<dbReference type="Proteomes" id="UP000807306">
    <property type="component" value="Unassembled WGS sequence"/>
</dbReference>
<dbReference type="AlphaFoldDB" id="A0A9P6JUG4"/>
<reference evidence="1" key="1">
    <citation type="submission" date="2020-11" db="EMBL/GenBank/DDBJ databases">
        <authorList>
            <consortium name="DOE Joint Genome Institute"/>
            <person name="Ahrendt S."/>
            <person name="Riley R."/>
            <person name="Andreopoulos W."/>
            <person name="Labutti K."/>
            <person name="Pangilinan J."/>
            <person name="Ruiz-Duenas F.J."/>
            <person name="Barrasa J.M."/>
            <person name="Sanchez-Garcia M."/>
            <person name="Camarero S."/>
            <person name="Miyauchi S."/>
            <person name="Serrano A."/>
            <person name="Linde D."/>
            <person name="Babiker R."/>
            <person name="Drula E."/>
            <person name="Ayuso-Fernandez I."/>
            <person name="Pacheco R."/>
            <person name="Padilla G."/>
            <person name="Ferreira P."/>
            <person name="Barriuso J."/>
            <person name="Kellner H."/>
            <person name="Castanera R."/>
            <person name="Alfaro M."/>
            <person name="Ramirez L."/>
            <person name="Pisabarro A.G."/>
            <person name="Kuo A."/>
            <person name="Tritt A."/>
            <person name="Lipzen A."/>
            <person name="He G."/>
            <person name="Yan M."/>
            <person name="Ng V."/>
            <person name="Cullen D."/>
            <person name="Martin F."/>
            <person name="Rosso M.-N."/>
            <person name="Henrissat B."/>
            <person name="Hibbett D."/>
            <person name="Martinez A.T."/>
            <person name="Grigoriev I.V."/>
        </authorList>
    </citation>
    <scope>NUCLEOTIDE SEQUENCE</scope>
    <source>
        <strain evidence="1">CBS 506.95</strain>
    </source>
</reference>
<comment type="caution">
    <text evidence="1">The sequence shown here is derived from an EMBL/GenBank/DDBJ whole genome shotgun (WGS) entry which is preliminary data.</text>
</comment>